<evidence type="ECO:0000313" key="1">
    <source>
        <dbReference type="EMBL" id="GBL86452.1"/>
    </source>
</evidence>
<dbReference type="EMBL" id="BGPR01000048">
    <property type="protein sequence ID" value="GBL86452.1"/>
    <property type="molecule type" value="Genomic_DNA"/>
</dbReference>
<dbReference type="Proteomes" id="UP000499080">
    <property type="component" value="Unassembled WGS sequence"/>
</dbReference>
<evidence type="ECO:0000313" key="2">
    <source>
        <dbReference type="Proteomes" id="UP000499080"/>
    </source>
</evidence>
<reference evidence="1 2" key="1">
    <citation type="journal article" date="2019" name="Sci. Rep.">
        <title>Orb-weaving spider Araneus ventricosus genome elucidates the spidroin gene catalogue.</title>
        <authorList>
            <person name="Kono N."/>
            <person name="Nakamura H."/>
            <person name="Ohtoshi R."/>
            <person name="Moran D.A.P."/>
            <person name="Shinohara A."/>
            <person name="Yoshida Y."/>
            <person name="Fujiwara M."/>
            <person name="Mori M."/>
            <person name="Tomita M."/>
            <person name="Arakawa K."/>
        </authorList>
    </citation>
    <scope>NUCLEOTIDE SEQUENCE [LARGE SCALE GENOMIC DNA]</scope>
</reference>
<sequence length="125" mass="14502">MDTDDNNAFPGSSRKRMKKEITWKKVEAKKKRNSGEEYVSRHTNVVVPARQIGEPCSCQCFSKIGQDNVQQIFNAFWELGNSDLQNSYFSKLVISNNVKRSYVRRRPSRTLRRLDYTVAINNDVP</sequence>
<name>A0A4Y2B279_ARAVE</name>
<dbReference type="OrthoDB" id="6776127at2759"/>
<organism evidence="1 2">
    <name type="scientific">Araneus ventricosus</name>
    <name type="common">Orbweaver spider</name>
    <name type="synonym">Epeira ventricosa</name>
    <dbReference type="NCBI Taxonomy" id="182803"/>
    <lineage>
        <taxon>Eukaryota</taxon>
        <taxon>Metazoa</taxon>
        <taxon>Ecdysozoa</taxon>
        <taxon>Arthropoda</taxon>
        <taxon>Chelicerata</taxon>
        <taxon>Arachnida</taxon>
        <taxon>Araneae</taxon>
        <taxon>Araneomorphae</taxon>
        <taxon>Entelegynae</taxon>
        <taxon>Araneoidea</taxon>
        <taxon>Araneidae</taxon>
        <taxon>Araneus</taxon>
    </lineage>
</organism>
<gene>
    <name evidence="1" type="ORF">AVEN_164607_1</name>
</gene>
<protein>
    <submittedName>
        <fullName evidence="1">Uncharacterized protein</fullName>
    </submittedName>
</protein>
<keyword evidence="2" id="KW-1185">Reference proteome</keyword>
<dbReference type="AlphaFoldDB" id="A0A4Y2B279"/>
<comment type="caution">
    <text evidence="1">The sequence shown here is derived from an EMBL/GenBank/DDBJ whole genome shotgun (WGS) entry which is preliminary data.</text>
</comment>
<accession>A0A4Y2B279</accession>
<proteinExistence type="predicted"/>